<evidence type="ECO:0000256" key="4">
    <source>
        <dbReference type="ARBA" id="ARBA00022946"/>
    </source>
</evidence>
<proteinExistence type="predicted"/>
<dbReference type="Proteomes" id="UP000742631">
    <property type="component" value="Unassembled WGS sequence"/>
</dbReference>
<keyword evidence="3" id="KW-0679">Respiratory chain</keyword>
<dbReference type="Gene3D" id="3.30.160.190">
    <property type="entry name" value="atu1810 like domain"/>
    <property type="match status" value="1"/>
</dbReference>
<reference evidence="8" key="1">
    <citation type="journal article" date="2021" name="PeerJ">
        <title>Extensive microbial diversity within the chicken gut microbiome revealed by metagenomics and culture.</title>
        <authorList>
            <person name="Gilroy R."/>
            <person name="Ravi A."/>
            <person name="Getino M."/>
            <person name="Pursley I."/>
            <person name="Horton D.L."/>
            <person name="Alikhan N.F."/>
            <person name="Baker D."/>
            <person name="Gharbi K."/>
            <person name="Hall N."/>
            <person name="Watson M."/>
            <person name="Adriaenssens E.M."/>
            <person name="Foster-Nyarko E."/>
            <person name="Jarju S."/>
            <person name="Secka A."/>
            <person name="Antonio M."/>
            <person name="Oren A."/>
            <person name="Chaudhuri R.R."/>
            <person name="La Ragione R."/>
            <person name="Hildebrand F."/>
            <person name="Pallen M.J."/>
        </authorList>
    </citation>
    <scope>NUCLEOTIDE SEQUENCE</scope>
    <source>
        <strain evidence="8">316</strain>
    </source>
</reference>
<protein>
    <submittedName>
        <fullName evidence="8">ETC complex I subunit</fullName>
    </submittedName>
</protein>
<dbReference type="InterPro" id="IPR006885">
    <property type="entry name" value="NADH_UbQ_FeS_4_mit-like"/>
</dbReference>
<dbReference type="EMBL" id="DYYG01000063">
    <property type="protein sequence ID" value="HJE25940.1"/>
    <property type="molecule type" value="Genomic_DNA"/>
</dbReference>
<gene>
    <name evidence="8" type="ORF">K8W01_20010</name>
</gene>
<evidence type="ECO:0000313" key="9">
    <source>
        <dbReference type="Proteomes" id="UP000742631"/>
    </source>
</evidence>
<name>A0A921JGD3_9HYPH</name>
<evidence type="ECO:0000256" key="7">
    <source>
        <dbReference type="SAM" id="MobiDB-lite"/>
    </source>
</evidence>
<feature type="region of interest" description="Disordered" evidence="7">
    <location>
        <begin position="1"/>
        <end position="22"/>
    </location>
</feature>
<evidence type="ECO:0000256" key="1">
    <source>
        <dbReference type="ARBA" id="ARBA00004370"/>
    </source>
</evidence>
<feature type="region of interest" description="Disordered" evidence="7">
    <location>
        <begin position="133"/>
        <end position="159"/>
    </location>
</feature>
<keyword evidence="5" id="KW-0249">Electron transport</keyword>
<evidence type="ECO:0000256" key="2">
    <source>
        <dbReference type="ARBA" id="ARBA00022448"/>
    </source>
</evidence>
<dbReference type="GO" id="GO:0016020">
    <property type="term" value="C:membrane"/>
    <property type="evidence" value="ECO:0007669"/>
    <property type="project" value="UniProtKB-SubCell"/>
</dbReference>
<comment type="subcellular location">
    <subcellularLocation>
        <location evidence="1">Membrane</location>
    </subcellularLocation>
</comment>
<dbReference type="Pfam" id="PF04800">
    <property type="entry name" value="NDUS4"/>
    <property type="match status" value="1"/>
</dbReference>
<feature type="compositionally biased region" description="Basic and acidic residues" evidence="7">
    <location>
        <begin position="1"/>
        <end position="13"/>
    </location>
</feature>
<dbReference type="InterPro" id="IPR038532">
    <property type="entry name" value="NDUFS4-like_sf"/>
</dbReference>
<reference evidence="8" key="2">
    <citation type="submission" date="2021-09" db="EMBL/GenBank/DDBJ databases">
        <authorList>
            <person name="Gilroy R."/>
        </authorList>
    </citation>
    <scope>NUCLEOTIDE SEQUENCE</scope>
    <source>
        <strain evidence="8">316</strain>
    </source>
</reference>
<evidence type="ECO:0000256" key="6">
    <source>
        <dbReference type="ARBA" id="ARBA00023136"/>
    </source>
</evidence>
<dbReference type="GO" id="GO:0022900">
    <property type="term" value="P:electron transport chain"/>
    <property type="evidence" value="ECO:0007669"/>
    <property type="project" value="InterPro"/>
</dbReference>
<accession>A0A921JGD3</accession>
<organism evidence="8 9">
    <name type="scientific">Methylorubrum populi</name>
    <dbReference type="NCBI Taxonomy" id="223967"/>
    <lineage>
        <taxon>Bacteria</taxon>
        <taxon>Pseudomonadati</taxon>
        <taxon>Pseudomonadota</taxon>
        <taxon>Alphaproteobacteria</taxon>
        <taxon>Hyphomicrobiales</taxon>
        <taxon>Methylobacteriaceae</taxon>
        <taxon>Methylorubrum</taxon>
    </lineage>
</organism>
<keyword evidence="2" id="KW-0813">Transport</keyword>
<evidence type="ECO:0000313" key="8">
    <source>
        <dbReference type="EMBL" id="HJE25940.1"/>
    </source>
</evidence>
<keyword evidence="4" id="KW-0809">Transit peptide</keyword>
<dbReference type="AlphaFoldDB" id="A0A921JGD3"/>
<comment type="caution">
    <text evidence="8">The sequence shown here is derived from an EMBL/GenBank/DDBJ whole genome shotgun (WGS) entry which is preliminary data.</text>
</comment>
<evidence type="ECO:0000256" key="3">
    <source>
        <dbReference type="ARBA" id="ARBA00022660"/>
    </source>
</evidence>
<evidence type="ECO:0000256" key="5">
    <source>
        <dbReference type="ARBA" id="ARBA00022982"/>
    </source>
</evidence>
<keyword evidence="6" id="KW-0472">Membrane</keyword>
<sequence length="259" mass="28518">MIDTSDRESDMQNHRMSIGHNNPPPVEAVSWLAGRRAIIRRRGRPVESAGRAHEDEWILTFERITPPEIDELMGWTGGDDPLATEVRLTFATCAEAIAYAEREGLAYSAGLEAAPRGKATVIAPWQWSRRPAPPVGQALRASTRKPSLMGEASSGHRPDDLPDWERALANPAAVFATPWEIVDHPRLETECKRELLRRWGWDEYLKEVAAAEGMAEGESSRLDEVKAALLSLDEAWRPKPVTPAAFASSSSPPGALRAA</sequence>